<protein>
    <submittedName>
        <fullName evidence="3">EndoU nuclease</fullName>
    </submittedName>
</protein>
<proteinExistence type="predicted"/>
<feature type="signal peptide" evidence="1">
    <location>
        <begin position="1"/>
        <end position="26"/>
    </location>
</feature>
<organism evidence="3 4">
    <name type="scientific">Nitrosomonas marina</name>
    <dbReference type="NCBI Taxonomy" id="917"/>
    <lineage>
        <taxon>Bacteria</taxon>
        <taxon>Pseudomonadati</taxon>
        <taxon>Pseudomonadota</taxon>
        <taxon>Betaproteobacteria</taxon>
        <taxon>Nitrosomonadales</taxon>
        <taxon>Nitrosomonadaceae</taxon>
        <taxon>Nitrosomonas</taxon>
    </lineage>
</organism>
<dbReference type="InterPro" id="IPR029501">
    <property type="entry name" value="EndoU_bac"/>
</dbReference>
<dbReference type="EMBL" id="FOCP01000012">
    <property type="protein sequence ID" value="SEN26901.1"/>
    <property type="molecule type" value="Genomic_DNA"/>
</dbReference>
<feature type="chain" id="PRO_5011663072" evidence="1">
    <location>
        <begin position="27"/>
        <end position="188"/>
    </location>
</feature>
<dbReference type="Proteomes" id="UP000199459">
    <property type="component" value="Unassembled WGS sequence"/>
</dbReference>
<reference evidence="3 4" key="1">
    <citation type="submission" date="2016-10" db="EMBL/GenBank/DDBJ databases">
        <authorList>
            <person name="de Groot N.N."/>
        </authorList>
    </citation>
    <scope>NUCLEOTIDE SEQUENCE [LARGE SCALE GENOMIC DNA]</scope>
    <source>
        <strain evidence="3 4">Nm22</strain>
    </source>
</reference>
<dbReference type="AlphaFoldDB" id="A0A1H8F4U3"/>
<name>A0A1H8F4U3_9PROT</name>
<evidence type="ECO:0000313" key="4">
    <source>
        <dbReference type="Proteomes" id="UP000199459"/>
    </source>
</evidence>
<feature type="domain" description="Bacterial EndoU nuclease" evidence="2">
    <location>
        <begin position="46"/>
        <end position="185"/>
    </location>
</feature>
<accession>A0A1H8F4U3</accession>
<sequence>MHRYNFATGFTVLLLLWSLSAYSVHAQIDCGTLQQWITIDSKLSINQKHVFCGEWDRKRPKGLHSRPNGINPDTVAVFTVQDKPNEAGIYTGRWSHKDNPNKNKFSSMFPDNCSVTQVLNSITHAVTHPFQCPAGAPDWTQCGFNKPRMTESTVENNEQYCSQNDRLFTIGFAPPRDGRVNTAFPLFE</sequence>
<dbReference type="Pfam" id="PF14436">
    <property type="entry name" value="EndoU_bacteria"/>
    <property type="match status" value="1"/>
</dbReference>
<evidence type="ECO:0000256" key="1">
    <source>
        <dbReference type="SAM" id="SignalP"/>
    </source>
</evidence>
<evidence type="ECO:0000313" key="3">
    <source>
        <dbReference type="EMBL" id="SEN26901.1"/>
    </source>
</evidence>
<gene>
    <name evidence="3" type="ORF">SAMN05216325_1126</name>
</gene>
<keyword evidence="1" id="KW-0732">Signal</keyword>
<dbReference type="RefSeq" id="WP_090631898.1">
    <property type="nucleotide sequence ID" value="NZ_FOCP01000012.1"/>
</dbReference>
<evidence type="ECO:0000259" key="2">
    <source>
        <dbReference type="Pfam" id="PF14436"/>
    </source>
</evidence>
<dbReference type="STRING" id="917.SAMN05216326_10991"/>
<dbReference type="OrthoDB" id="8478289at2"/>
<dbReference type="GO" id="GO:0004519">
    <property type="term" value="F:endonuclease activity"/>
    <property type="evidence" value="ECO:0007669"/>
    <property type="project" value="InterPro"/>
</dbReference>